<dbReference type="AlphaFoldDB" id="A0A420AJ68"/>
<dbReference type="GO" id="GO:0005886">
    <property type="term" value="C:plasma membrane"/>
    <property type="evidence" value="ECO:0007669"/>
    <property type="project" value="UniProtKB-SubCell"/>
</dbReference>
<evidence type="ECO:0000256" key="2">
    <source>
        <dbReference type="ARBA" id="ARBA00022475"/>
    </source>
</evidence>
<dbReference type="GO" id="GO:0022857">
    <property type="term" value="F:transmembrane transporter activity"/>
    <property type="evidence" value="ECO:0007669"/>
    <property type="project" value="TreeGrafter"/>
</dbReference>
<feature type="transmembrane region" description="Helical" evidence="7">
    <location>
        <begin position="347"/>
        <end position="374"/>
    </location>
</feature>
<feature type="transmembrane region" description="Helical" evidence="7">
    <location>
        <begin position="445"/>
        <end position="464"/>
    </location>
</feature>
<feature type="domain" description="MacB-like periplasmic core" evidence="9">
    <location>
        <begin position="20"/>
        <end position="251"/>
    </location>
</feature>
<evidence type="ECO:0000256" key="4">
    <source>
        <dbReference type="ARBA" id="ARBA00022989"/>
    </source>
</evidence>
<dbReference type="InterPro" id="IPR050250">
    <property type="entry name" value="Macrolide_Exporter_MacB"/>
</dbReference>
<evidence type="ECO:0000256" key="6">
    <source>
        <dbReference type="ARBA" id="ARBA00038076"/>
    </source>
</evidence>
<dbReference type="OrthoDB" id="1451596at2"/>
<reference evidence="10 11" key="1">
    <citation type="submission" date="2018-09" db="EMBL/GenBank/DDBJ databases">
        <title>Genomic Encyclopedia of Type Strains, Phase III (KMG-III): the genomes of soil and plant-associated and newly described type strains.</title>
        <authorList>
            <person name="Whitman W."/>
        </authorList>
    </citation>
    <scope>NUCLEOTIDE SEQUENCE [LARGE SCALE GENOMIC DNA]</scope>
    <source>
        <strain evidence="10 11">CECT 7938</strain>
    </source>
</reference>
<evidence type="ECO:0000256" key="1">
    <source>
        <dbReference type="ARBA" id="ARBA00004651"/>
    </source>
</evidence>
<evidence type="ECO:0000256" key="3">
    <source>
        <dbReference type="ARBA" id="ARBA00022692"/>
    </source>
</evidence>
<name>A0A420AJ68_SPHD1</name>
<dbReference type="RefSeq" id="WP_120261619.1">
    <property type="nucleotide sequence ID" value="NZ_RAPY01000006.1"/>
</dbReference>
<dbReference type="Proteomes" id="UP000286246">
    <property type="component" value="Unassembled WGS sequence"/>
</dbReference>
<feature type="transmembrane region" description="Helical" evidence="7">
    <location>
        <begin position="21"/>
        <end position="38"/>
    </location>
</feature>
<organism evidence="10 11">
    <name type="scientific">Sphingobacterium detergens</name>
    <dbReference type="NCBI Taxonomy" id="1145106"/>
    <lineage>
        <taxon>Bacteria</taxon>
        <taxon>Pseudomonadati</taxon>
        <taxon>Bacteroidota</taxon>
        <taxon>Sphingobacteriia</taxon>
        <taxon>Sphingobacteriales</taxon>
        <taxon>Sphingobacteriaceae</taxon>
        <taxon>Sphingobacterium</taxon>
    </lineage>
</organism>
<feature type="transmembrane region" description="Helical" evidence="7">
    <location>
        <begin position="300"/>
        <end position="322"/>
    </location>
</feature>
<feature type="transmembrane region" description="Helical" evidence="7">
    <location>
        <begin position="706"/>
        <end position="725"/>
    </location>
</feature>
<feature type="transmembrane region" description="Helical" evidence="7">
    <location>
        <begin position="394"/>
        <end position="417"/>
    </location>
</feature>
<feature type="domain" description="ABC3 transporter permease C-terminal" evidence="8">
    <location>
        <begin position="306"/>
        <end position="422"/>
    </location>
</feature>
<evidence type="ECO:0000313" key="10">
    <source>
        <dbReference type="EMBL" id="RKE44531.1"/>
    </source>
</evidence>
<feature type="transmembrane region" description="Helical" evidence="7">
    <location>
        <begin position="752"/>
        <end position="770"/>
    </location>
</feature>
<keyword evidence="5 7" id="KW-0472">Membrane</keyword>
<comment type="similarity">
    <text evidence="6">Belongs to the ABC-4 integral membrane protein family.</text>
</comment>
<dbReference type="Pfam" id="PF02687">
    <property type="entry name" value="FtsX"/>
    <property type="match status" value="2"/>
</dbReference>
<keyword evidence="3 7" id="KW-0812">Transmembrane</keyword>
<dbReference type="Pfam" id="PF12704">
    <property type="entry name" value="MacB_PCD"/>
    <property type="match status" value="1"/>
</dbReference>
<sequence>MNTLILKSAVRQLLKNKLFTLLNIVGLSIGITSCWMIFKIVNYEYSFEEGIPQLERSYRLISKFGNEGKATYNPGIAKPFHQAIKKEIPGVELVAPVFRDYSISAVTINKGTADQKLIEDFADAAGNVTETTPDYFKLVGYKWLAGSQEKAFATPDNLVLTQKRAALYFPNQPVDQLIGKTIFYNDTIPKTISGVIADLPFNSEFDGTEFALVKDETYPLYVWTNVSGTNRLYIRLEDGVKNTDIQAAIAKIGKKNWIAFQEAQKAENEYKCQIEVMPLKESHFAAHVQDWKGEKTSKTLIYGLVAVAIFLMALACINYVNLSTAQLPARSKDIGVRKTLGSSQGSLVLQIIFESLITIFIALLFSVLLTKLAFHYFQEMIPDKVQSFTSSGSSSLFIAILLAVTTGIAAAYPAWLIKKVQPVNLFRAGKQFQIGKTQINLRKTLIVFQFFIAQFFTVSALIIGQQLSYTLNKEMGFNKNAVVTLDMPYKLVNKFWNKNIDQQKKQTFLNEIKKIKGVSVASVGSLPLTDNYSSSWLHFQNPSGKEKVSSDVYFKDADPNYIEVYDLKLIAGNNLTQSDTTNAYVINESAVKAFGFKSPQEAIGKYIGQGQSNYPIVGVIKDFHAQNFYTEIKPLALRSFSFGSYTFNMKLSGNSSEWKSAIEDIKKVYARFFPEYPTEIKFYDETIASLYQKEQNMAKLINCSTIVAILIGCLGLFGLITLAAFQRSKEIGIRKVLGASIPSIFHLLAKNFVQLILISILIAAPLTWWLSNKWLEDFYYRIDISTTPFLLGAGLSLFAAVFTVSFQAIKAAIQNPVDSLRDE</sequence>
<dbReference type="PANTHER" id="PTHR30572">
    <property type="entry name" value="MEMBRANE COMPONENT OF TRANSPORTER-RELATED"/>
    <property type="match status" value="1"/>
</dbReference>
<accession>A0A420AJ68</accession>
<protein>
    <submittedName>
        <fullName evidence="10">ABC-type antimicrobial peptide transport system permease subunit</fullName>
    </submittedName>
</protein>
<dbReference type="EMBL" id="RAPY01000006">
    <property type="protein sequence ID" value="RKE44531.1"/>
    <property type="molecule type" value="Genomic_DNA"/>
</dbReference>
<gene>
    <name evidence="10" type="ORF">DFQ12_5003</name>
</gene>
<dbReference type="InterPro" id="IPR003838">
    <property type="entry name" value="ABC3_permease_C"/>
</dbReference>
<evidence type="ECO:0000259" key="9">
    <source>
        <dbReference type="Pfam" id="PF12704"/>
    </source>
</evidence>
<comment type="subcellular location">
    <subcellularLocation>
        <location evidence="1">Cell membrane</location>
        <topology evidence="1">Multi-pass membrane protein</topology>
    </subcellularLocation>
</comment>
<dbReference type="PROSITE" id="PS51257">
    <property type="entry name" value="PROKAR_LIPOPROTEIN"/>
    <property type="match status" value="1"/>
</dbReference>
<feature type="domain" description="ABC3 transporter permease C-terminal" evidence="8">
    <location>
        <begin position="705"/>
        <end position="816"/>
    </location>
</feature>
<proteinExistence type="inferred from homology"/>
<feature type="transmembrane region" description="Helical" evidence="7">
    <location>
        <begin position="790"/>
        <end position="813"/>
    </location>
</feature>
<dbReference type="InterPro" id="IPR025857">
    <property type="entry name" value="MacB_PCD"/>
</dbReference>
<keyword evidence="11" id="KW-1185">Reference proteome</keyword>
<evidence type="ECO:0000256" key="7">
    <source>
        <dbReference type="SAM" id="Phobius"/>
    </source>
</evidence>
<comment type="caution">
    <text evidence="10">The sequence shown here is derived from an EMBL/GenBank/DDBJ whole genome shotgun (WGS) entry which is preliminary data.</text>
</comment>
<dbReference type="PANTHER" id="PTHR30572:SF4">
    <property type="entry name" value="ABC TRANSPORTER PERMEASE YTRF"/>
    <property type="match status" value="1"/>
</dbReference>
<evidence type="ECO:0000259" key="8">
    <source>
        <dbReference type="Pfam" id="PF02687"/>
    </source>
</evidence>
<keyword evidence="4 7" id="KW-1133">Transmembrane helix</keyword>
<evidence type="ECO:0000313" key="11">
    <source>
        <dbReference type="Proteomes" id="UP000286246"/>
    </source>
</evidence>
<keyword evidence="2" id="KW-1003">Cell membrane</keyword>
<evidence type="ECO:0000256" key="5">
    <source>
        <dbReference type="ARBA" id="ARBA00023136"/>
    </source>
</evidence>